<dbReference type="KEGG" id="nai:NECAME_15417"/>
<dbReference type="EMBL" id="KI669138">
    <property type="protein sequence ID" value="ETN69270.1"/>
    <property type="molecule type" value="Genomic_DNA"/>
</dbReference>
<dbReference type="OrthoDB" id="10483296at2759"/>
<organism evidence="1 2">
    <name type="scientific">Necator americanus</name>
    <name type="common">Human hookworm</name>
    <dbReference type="NCBI Taxonomy" id="51031"/>
    <lineage>
        <taxon>Eukaryota</taxon>
        <taxon>Metazoa</taxon>
        <taxon>Ecdysozoa</taxon>
        <taxon>Nematoda</taxon>
        <taxon>Chromadorea</taxon>
        <taxon>Rhabditida</taxon>
        <taxon>Rhabditina</taxon>
        <taxon>Rhabditomorpha</taxon>
        <taxon>Strongyloidea</taxon>
        <taxon>Ancylostomatidae</taxon>
        <taxon>Bunostominae</taxon>
        <taxon>Necator</taxon>
    </lineage>
</organism>
<sequence length="70" mass="7835">METALDICLVETEQNCKKSTSGFDPRCPHFFEEDVVVIGHSVQPSTSGRSVEVARNALTSSMRYSEKNKR</sequence>
<proteinExistence type="predicted"/>
<evidence type="ECO:0000313" key="1">
    <source>
        <dbReference type="EMBL" id="ETN69270.1"/>
    </source>
</evidence>
<gene>
    <name evidence="1" type="ORF">NECAME_15417</name>
</gene>
<dbReference type="Proteomes" id="UP000053676">
    <property type="component" value="Unassembled WGS sequence"/>
</dbReference>
<name>W2SI74_NECAM</name>
<reference evidence="2" key="1">
    <citation type="journal article" date="2014" name="Nat. Genet.">
        <title>Genome of the human hookworm Necator americanus.</title>
        <authorList>
            <person name="Tang Y.T."/>
            <person name="Gao X."/>
            <person name="Rosa B.A."/>
            <person name="Abubucker S."/>
            <person name="Hallsworth-Pepin K."/>
            <person name="Martin J."/>
            <person name="Tyagi R."/>
            <person name="Heizer E."/>
            <person name="Zhang X."/>
            <person name="Bhonagiri-Palsikar V."/>
            <person name="Minx P."/>
            <person name="Warren W.C."/>
            <person name="Wang Q."/>
            <person name="Zhan B."/>
            <person name="Hotez P.J."/>
            <person name="Sternberg P.W."/>
            <person name="Dougall A."/>
            <person name="Gaze S.T."/>
            <person name="Mulvenna J."/>
            <person name="Sotillo J."/>
            <person name="Ranganathan S."/>
            <person name="Rabelo E.M."/>
            <person name="Wilson R.K."/>
            <person name="Felgner P.L."/>
            <person name="Bethony J."/>
            <person name="Hawdon J.M."/>
            <person name="Gasser R.B."/>
            <person name="Loukas A."/>
            <person name="Mitreva M."/>
        </authorList>
    </citation>
    <scope>NUCLEOTIDE SEQUENCE [LARGE SCALE GENOMIC DNA]</scope>
</reference>
<keyword evidence="2" id="KW-1185">Reference proteome</keyword>
<evidence type="ECO:0000313" key="2">
    <source>
        <dbReference type="Proteomes" id="UP000053676"/>
    </source>
</evidence>
<dbReference type="AlphaFoldDB" id="W2SI74"/>
<accession>W2SI74</accession>
<protein>
    <submittedName>
        <fullName evidence="1">Uncharacterized protein</fullName>
    </submittedName>
</protein>